<organism evidence="2 3">
    <name type="scientific">Clavelina lepadiformis</name>
    <name type="common">Light-bulb sea squirt</name>
    <name type="synonym">Ascidia lepadiformis</name>
    <dbReference type="NCBI Taxonomy" id="159417"/>
    <lineage>
        <taxon>Eukaryota</taxon>
        <taxon>Metazoa</taxon>
        <taxon>Chordata</taxon>
        <taxon>Tunicata</taxon>
        <taxon>Ascidiacea</taxon>
        <taxon>Aplousobranchia</taxon>
        <taxon>Clavelinidae</taxon>
        <taxon>Clavelina</taxon>
    </lineage>
</organism>
<keyword evidence="3" id="KW-1185">Reference proteome</keyword>
<dbReference type="Proteomes" id="UP001642483">
    <property type="component" value="Unassembled WGS sequence"/>
</dbReference>
<reference evidence="2 3" key="1">
    <citation type="submission" date="2024-02" db="EMBL/GenBank/DDBJ databases">
        <authorList>
            <person name="Daric V."/>
            <person name="Darras S."/>
        </authorList>
    </citation>
    <scope>NUCLEOTIDE SEQUENCE [LARGE SCALE GENOMIC DNA]</scope>
</reference>
<evidence type="ECO:0000259" key="1">
    <source>
        <dbReference type="Pfam" id="PF17039"/>
    </source>
</evidence>
<dbReference type="EMBL" id="CAWYQH010000057">
    <property type="protein sequence ID" value="CAK8678733.1"/>
    <property type="molecule type" value="Genomic_DNA"/>
</dbReference>
<protein>
    <recommendedName>
        <fullName evidence="1">Fucosyltransferase N-terminal domain-containing protein</fullName>
    </recommendedName>
</protein>
<dbReference type="SUPFAM" id="SSF53756">
    <property type="entry name" value="UDP-Glycosyltransferase/glycogen phosphorylase"/>
    <property type="match status" value="1"/>
</dbReference>
<feature type="domain" description="Fucosyltransferase N-terminal" evidence="1">
    <location>
        <begin position="40"/>
        <end position="126"/>
    </location>
</feature>
<comment type="caution">
    <text evidence="2">The sequence shown here is derived from an EMBL/GenBank/DDBJ whole genome shotgun (WGS) entry which is preliminary data.</text>
</comment>
<sequence length="150" mass="17513">MLHFLNTEPAYLHTKEHVKATASHVFPQDDQLKRKTNENNKTYLLFWTRPWNVITEGPKEGTVVDDCVYTYNRSKLMDAPAVIFHYSSLRNEPMPWTHYRDQKQVFVFWSKESPSYIYNVEKAGLFQNLMEDSSTGLGHIAPIPIFMALT</sequence>
<evidence type="ECO:0000313" key="2">
    <source>
        <dbReference type="EMBL" id="CAK8678733.1"/>
    </source>
</evidence>
<dbReference type="InterPro" id="IPR031481">
    <property type="entry name" value="Glyco_tran_10_N"/>
</dbReference>
<gene>
    <name evidence="2" type="ORF">CVLEPA_LOCUS9024</name>
</gene>
<evidence type="ECO:0000313" key="3">
    <source>
        <dbReference type="Proteomes" id="UP001642483"/>
    </source>
</evidence>
<dbReference type="Pfam" id="PF17039">
    <property type="entry name" value="Glyco_tran_10_N"/>
    <property type="match status" value="1"/>
</dbReference>
<name>A0ABP0FIB5_CLALP</name>
<proteinExistence type="predicted"/>
<accession>A0ABP0FIB5</accession>